<name>A0A839N4F6_9MICO</name>
<proteinExistence type="inferred from homology"/>
<evidence type="ECO:0000256" key="4">
    <source>
        <dbReference type="ARBA" id="ARBA00022801"/>
    </source>
</evidence>
<evidence type="ECO:0000256" key="3">
    <source>
        <dbReference type="ARBA" id="ARBA00022723"/>
    </source>
</evidence>
<dbReference type="SUPFAM" id="SSF55486">
    <property type="entry name" value="Metalloproteases ('zincins'), catalytic domain"/>
    <property type="match status" value="1"/>
</dbReference>
<evidence type="ECO:0000259" key="8">
    <source>
        <dbReference type="Pfam" id="PF01432"/>
    </source>
</evidence>
<reference evidence="9 10" key="1">
    <citation type="submission" date="2020-08" db="EMBL/GenBank/DDBJ databases">
        <title>Sequencing the genomes of 1000 actinobacteria strains.</title>
        <authorList>
            <person name="Klenk H.-P."/>
        </authorList>
    </citation>
    <scope>NUCLEOTIDE SEQUENCE [LARGE SCALE GENOMIC DNA]</scope>
    <source>
        <strain evidence="9 10">DSM 105369</strain>
    </source>
</reference>
<dbReference type="InterPro" id="IPR001567">
    <property type="entry name" value="Pept_M3A_M3B_dom"/>
</dbReference>
<keyword evidence="2 7" id="KW-0645">Protease</keyword>
<evidence type="ECO:0000313" key="10">
    <source>
        <dbReference type="Proteomes" id="UP000559182"/>
    </source>
</evidence>
<dbReference type="EMBL" id="JACHVQ010000001">
    <property type="protein sequence ID" value="MBB2890863.1"/>
    <property type="molecule type" value="Genomic_DNA"/>
</dbReference>
<evidence type="ECO:0000256" key="5">
    <source>
        <dbReference type="ARBA" id="ARBA00022833"/>
    </source>
</evidence>
<keyword evidence="10" id="KW-1185">Reference proteome</keyword>
<keyword evidence="5 7" id="KW-0862">Zinc</keyword>
<comment type="caution">
    <text evidence="9">The sequence shown here is derived from an EMBL/GenBank/DDBJ whole genome shotgun (WGS) entry which is preliminary data.</text>
</comment>
<keyword evidence="4 7" id="KW-0378">Hydrolase</keyword>
<protein>
    <submittedName>
        <fullName evidence="9">Thimet oligopeptidase</fullName>
        <ecNumber evidence="9">3.4.24.15</ecNumber>
    </submittedName>
</protein>
<dbReference type="InterPro" id="IPR024079">
    <property type="entry name" value="MetalloPept_cat_dom_sf"/>
</dbReference>
<dbReference type="GO" id="GO:0006518">
    <property type="term" value="P:peptide metabolic process"/>
    <property type="evidence" value="ECO:0007669"/>
    <property type="project" value="TreeGrafter"/>
</dbReference>
<feature type="domain" description="Peptidase M3A/M3B catalytic" evidence="8">
    <location>
        <begin position="211"/>
        <end position="631"/>
    </location>
</feature>
<dbReference type="Gene3D" id="1.10.1370.10">
    <property type="entry name" value="Neurolysin, domain 3"/>
    <property type="match status" value="1"/>
</dbReference>
<evidence type="ECO:0000256" key="2">
    <source>
        <dbReference type="ARBA" id="ARBA00022670"/>
    </source>
</evidence>
<organism evidence="9 10">
    <name type="scientific">Flexivirga oryzae</name>
    <dbReference type="NCBI Taxonomy" id="1794944"/>
    <lineage>
        <taxon>Bacteria</taxon>
        <taxon>Bacillati</taxon>
        <taxon>Actinomycetota</taxon>
        <taxon>Actinomycetes</taxon>
        <taxon>Micrococcales</taxon>
        <taxon>Dermacoccaceae</taxon>
        <taxon>Flexivirga</taxon>
    </lineage>
</organism>
<keyword evidence="3 7" id="KW-0479">Metal-binding</keyword>
<dbReference type="GO" id="GO:0046872">
    <property type="term" value="F:metal ion binding"/>
    <property type="evidence" value="ECO:0007669"/>
    <property type="project" value="UniProtKB-UniRule"/>
</dbReference>
<evidence type="ECO:0000256" key="6">
    <source>
        <dbReference type="ARBA" id="ARBA00023049"/>
    </source>
</evidence>
<dbReference type="RefSeq" id="WP_183319211.1">
    <property type="nucleotide sequence ID" value="NZ_JACHVQ010000001.1"/>
</dbReference>
<evidence type="ECO:0000256" key="1">
    <source>
        <dbReference type="ARBA" id="ARBA00006040"/>
    </source>
</evidence>
<evidence type="ECO:0000256" key="7">
    <source>
        <dbReference type="RuleBase" id="RU003435"/>
    </source>
</evidence>
<dbReference type="Gene3D" id="3.40.390.10">
    <property type="entry name" value="Collagenase (Catalytic Domain)"/>
    <property type="match status" value="1"/>
</dbReference>
<dbReference type="InterPro" id="IPR045090">
    <property type="entry name" value="Pept_M3A_M3B"/>
</dbReference>
<dbReference type="InterPro" id="IPR024080">
    <property type="entry name" value="Neurolysin/TOP_N"/>
</dbReference>
<dbReference type="AlphaFoldDB" id="A0A839N4F6"/>
<dbReference type="EC" id="3.4.24.15" evidence="9"/>
<dbReference type="GO" id="GO:0006508">
    <property type="term" value="P:proteolysis"/>
    <property type="evidence" value="ECO:0007669"/>
    <property type="project" value="UniProtKB-KW"/>
</dbReference>
<dbReference type="PANTHER" id="PTHR11804">
    <property type="entry name" value="PROTEASE M3 THIMET OLIGOPEPTIDASE-RELATED"/>
    <property type="match status" value="1"/>
</dbReference>
<comment type="similarity">
    <text evidence="1 7">Belongs to the peptidase M3 family.</text>
</comment>
<dbReference type="Pfam" id="PF01432">
    <property type="entry name" value="Peptidase_M3"/>
    <property type="match status" value="1"/>
</dbReference>
<dbReference type="GO" id="GO:0004222">
    <property type="term" value="F:metalloendopeptidase activity"/>
    <property type="evidence" value="ECO:0007669"/>
    <property type="project" value="InterPro"/>
</dbReference>
<dbReference type="CDD" id="cd06455">
    <property type="entry name" value="M3A_TOP"/>
    <property type="match status" value="1"/>
</dbReference>
<dbReference type="Gene3D" id="1.20.1050.40">
    <property type="entry name" value="Endopeptidase. Chain P, domain 1"/>
    <property type="match status" value="1"/>
</dbReference>
<dbReference type="Proteomes" id="UP000559182">
    <property type="component" value="Unassembled WGS sequence"/>
</dbReference>
<accession>A0A839N4F6</accession>
<sequence length="637" mass="70801">MTDLEPQTLPTADEALDWVSRTCDGGLDRARTLVADFKQAPPAAALDVLHAWNDIHVALGDAAGIAGVYSEADPSGDVRDAAEKAMQRLDAFSTELGMDREVFAVLDAVDESGLDGTARRFLERTLRDFRRSGVDQDDATRARLTELAELELKASQEHSKNIREGVRSITVPPEALAGMPQDWLDAHPAGDDGLVTVTTDYPDSIPLITFCSDASTRMSMTLERLNVAWPANDAVLQRILELRAEHAGLLGYDTWADYDAEVKMIGNASAIGEFIDKITDAAADSAQRDKAVLLQRFQQDVPEATDISSADLTYYSELVRKEQYAVDAQLVRTYFTFEKVRQGLLDVTGRLFGIGFEPVDVVTWHEDVAAYDVVRDGDRIGRIYLDLHPRDGKYKHAAQFDLRGGVRGRQLPEGVLMCNFGRGLMEHDEVVTLFHEFGHLIHHVLGGDQEWITFAGVATEWDFVEAPSQMLEEWAWDADVLATFATDEHGETIPAGLVAKMRRADDFGKGFQARTQMFYAALSLNIHLRRYDDLTAVVRDLQARYSVFPYVPDTHFHCAFGHLDGYSSGYYTYMWSLVIAKDMFSAFSADDLFDAEVAGRYRDTVLVPGGSKDAADLVADFLGRPYTFDAYAAWLAE</sequence>
<comment type="cofactor">
    <cofactor evidence="7">
        <name>Zn(2+)</name>
        <dbReference type="ChEBI" id="CHEBI:29105"/>
    </cofactor>
    <text evidence="7">Binds 1 zinc ion.</text>
</comment>
<dbReference type="PANTHER" id="PTHR11804:SF84">
    <property type="entry name" value="SACCHAROLYSIN"/>
    <property type="match status" value="1"/>
</dbReference>
<evidence type="ECO:0000313" key="9">
    <source>
        <dbReference type="EMBL" id="MBB2890863.1"/>
    </source>
</evidence>
<dbReference type="InterPro" id="IPR024077">
    <property type="entry name" value="Neurolysin/TOP_dom2"/>
</dbReference>
<gene>
    <name evidence="9" type="ORF">FHU39_000847</name>
</gene>
<keyword evidence="6 7" id="KW-0482">Metalloprotease</keyword>